<evidence type="ECO:0000313" key="2">
    <source>
        <dbReference type="EMBL" id="CDW71641.1"/>
    </source>
</evidence>
<dbReference type="EMBL" id="CCKQ01000560">
    <property type="protein sequence ID" value="CDW71641.1"/>
    <property type="molecule type" value="Genomic_DNA"/>
</dbReference>
<gene>
    <name evidence="2" type="primary">Contig15609.g16633</name>
    <name evidence="2" type="ORF">STYLEM_588</name>
</gene>
<dbReference type="SUPFAM" id="SSF50729">
    <property type="entry name" value="PH domain-like"/>
    <property type="match status" value="1"/>
</dbReference>
<dbReference type="AlphaFoldDB" id="A0A077ZT48"/>
<protein>
    <recommendedName>
        <fullName evidence="4">PH domain-containing protein</fullName>
    </recommendedName>
</protein>
<proteinExistence type="predicted"/>
<dbReference type="InterPro" id="IPR011993">
    <property type="entry name" value="PH-like_dom_sf"/>
</dbReference>
<evidence type="ECO:0000256" key="1">
    <source>
        <dbReference type="SAM" id="MobiDB-lite"/>
    </source>
</evidence>
<name>A0A077ZT48_STYLE</name>
<feature type="compositionally biased region" description="Polar residues" evidence="1">
    <location>
        <begin position="128"/>
        <end position="160"/>
    </location>
</feature>
<reference evidence="2 3" key="1">
    <citation type="submission" date="2014-06" db="EMBL/GenBank/DDBJ databases">
        <authorList>
            <person name="Swart Estienne"/>
        </authorList>
    </citation>
    <scope>NUCLEOTIDE SEQUENCE [LARGE SCALE GENOMIC DNA]</scope>
    <source>
        <strain evidence="2 3">130c</strain>
    </source>
</reference>
<feature type="region of interest" description="Disordered" evidence="1">
    <location>
        <begin position="121"/>
        <end position="160"/>
    </location>
</feature>
<dbReference type="InParanoid" id="A0A077ZT48"/>
<dbReference type="Proteomes" id="UP000039865">
    <property type="component" value="Unassembled WGS sequence"/>
</dbReference>
<keyword evidence="3" id="KW-1185">Reference proteome</keyword>
<accession>A0A077ZT48</accession>
<evidence type="ECO:0000313" key="3">
    <source>
        <dbReference type="Proteomes" id="UP000039865"/>
    </source>
</evidence>
<organism evidence="2 3">
    <name type="scientific">Stylonychia lemnae</name>
    <name type="common">Ciliate</name>
    <dbReference type="NCBI Taxonomy" id="5949"/>
    <lineage>
        <taxon>Eukaryota</taxon>
        <taxon>Sar</taxon>
        <taxon>Alveolata</taxon>
        <taxon>Ciliophora</taxon>
        <taxon>Intramacronucleata</taxon>
        <taxon>Spirotrichea</taxon>
        <taxon>Stichotrichia</taxon>
        <taxon>Sporadotrichida</taxon>
        <taxon>Oxytrichidae</taxon>
        <taxon>Stylonychinae</taxon>
        <taxon>Stylonychia</taxon>
    </lineage>
</organism>
<evidence type="ECO:0008006" key="4">
    <source>
        <dbReference type="Google" id="ProtNLM"/>
    </source>
</evidence>
<sequence>MYSIQDYLLKEKQKKSVFSISTTVKRFFVIDFSLQSFYYKNNLKSTEFKTVCSLRDLKEAKEFEHSNQSVIKIWPYALKIHSIKSSIVLYFDTLEKALKWKQTIDKIIDLNKRVQNFKKLQRSKSQDKFNSNTSSHVEQSQHHLQTIQSVQTNSHQKQQSIINDEEFRSKSALTPFREDFNNVKHQSGANELFFQTDFNKKDRRPSKYVIDLDDNPEEFLRNKRENIQMTHNTQQNNHNRNSDNPYNYQSKQIQRYKFNLNFQNSLDSSDERIKENLFPDNDMIQASSIHTIQEMPASFENSKLSGINIENIQKNYGVEGQIQMSEISFRQDASDLNYSLSKNKINAFQPKKRPQFESEIDVVNTRIRKRQDILRSDVIYPSTSCFGCKIVY</sequence>
<dbReference type="Gene3D" id="2.30.29.30">
    <property type="entry name" value="Pleckstrin-homology domain (PH domain)/Phosphotyrosine-binding domain (PTB)"/>
    <property type="match status" value="1"/>
</dbReference>